<reference evidence="3" key="1">
    <citation type="journal article" date="2019" name="Int. J. Syst. Evol. Microbiol.">
        <title>The Global Catalogue of Microorganisms (GCM) 10K type strain sequencing project: providing services to taxonomists for standard genome sequencing and annotation.</title>
        <authorList>
            <consortium name="The Broad Institute Genomics Platform"/>
            <consortium name="The Broad Institute Genome Sequencing Center for Infectious Disease"/>
            <person name="Wu L."/>
            <person name="Ma J."/>
        </authorList>
    </citation>
    <scope>NUCLEOTIDE SEQUENCE [LARGE SCALE GENOMIC DNA]</scope>
    <source>
        <strain evidence="3">KACC 11299</strain>
    </source>
</reference>
<evidence type="ECO:0008006" key="4">
    <source>
        <dbReference type="Google" id="ProtNLM"/>
    </source>
</evidence>
<organism evidence="2 3">
    <name type="scientific">Sporosarcina koreensis</name>
    <dbReference type="NCBI Taxonomy" id="334735"/>
    <lineage>
        <taxon>Bacteria</taxon>
        <taxon>Bacillati</taxon>
        <taxon>Bacillota</taxon>
        <taxon>Bacilli</taxon>
        <taxon>Bacillales</taxon>
        <taxon>Caryophanaceae</taxon>
        <taxon>Sporosarcina</taxon>
    </lineage>
</organism>
<keyword evidence="1" id="KW-0472">Membrane</keyword>
<keyword evidence="1" id="KW-0812">Transmembrane</keyword>
<feature type="transmembrane region" description="Helical" evidence="1">
    <location>
        <begin position="32"/>
        <end position="50"/>
    </location>
</feature>
<dbReference type="EMBL" id="JBHSNP010000011">
    <property type="protein sequence ID" value="MFC5603175.1"/>
    <property type="molecule type" value="Genomic_DNA"/>
</dbReference>
<feature type="transmembrane region" description="Helical" evidence="1">
    <location>
        <begin position="6"/>
        <end position="25"/>
    </location>
</feature>
<evidence type="ECO:0000256" key="1">
    <source>
        <dbReference type="SAM" id="Phobius"/>
    </source>
</evidence>
<sequence length="107" mass="12426">MKKVSVVILTMMIEAGLLWSVSKFIGWDFMEIIFLGGLVIFAIPWLFIYFSTHNQNQFNASVRGMTGQDTGRVKLFEFRFSPIILGLVLFMVLSLCLTVVYYYEYFI</sequence>
<keyword evidence="1" id="KW-1133">Transmembrane helix</keyword>
<name>A0ABW0TXF2_9BACL</name>
<comment type="caution">
    <text evidence="2">The sequence shown here is derived from an EMBL/GenBank/DDBJ whole genome shotgun (WGS) entry which is preliminary data.</text>
</comment>
<accession>A0ABW0TXF2</accession>
<dbReference type="Proteomes" id="UP001596071">
    <property type="component" value="Unassembled WGS sequence"/>
</dbReference>
<protein>
    <recommendedName>
        <fullName evidence="4">DUF3899 domain-containing protein</fullName>
    </recommendedName>
</protein>
<gene>
    <name evidence="2" type="ORF">ACFPTP_08055</name>
</gene>
<dbReference type="RefSeq" id="WP_381443488.1">
    <property type="nucleotide sequence ID" value="NZ_JBHSNP010000011.1"/>
</dbReference>
<feature type="transmembrane region" description="Helical" evidence="1">
    <location>
        <begin position="83"/>
        <end position="103"/>
    </location>
</feature>
<proteinExistence type="predicted"/>
<evidence type="ECO:0000313" key="3">
    <source>
        <dbReference type="Proteomes" id="UP001596071"/>
    </source>
</evidence>
<keyword evidence="3" id="KW-1185">Reference proteome</keyword>
<evidence type="ECO:0000313" key="2">
    <source>
        <dbReference type="EMBL" id="MFC5603175.1"/>
    </source>
</evidence>